<keyword evidence="1" id="KW-0732">Signal</keyword>
<dbReference type="EMBL" id="VDFU01000008">
    <property type="protein sequence ID" value="TNC50110.1"/>
    <property type="molecule type" value="Genomic_DNA"/>
</dbReference>
<evidence type="ECO:0000256" key="1">
    <source>
        <dbReference type="SAM" id="SignalP"/>
    </source>
</evidence>
<protein>
    <submittedName>
        <fullName evidence="2">Uncharacterized protein</fullName>
    </submittedName>
</protein>
<feature type="chain" id="PRO_5022701430" evidence="1">
    <location>
        <begin position="25"/>
        <end position="149"/>
    </location>
</feature>
<dbReference type="Proteomes" id="UP000305887">
    <property type="component" value="Unassembled WGS sequence"/>
</dbReference>
<feature type="signal peptide" evidence="1">
    <location>
        <begin position="1"/>
        <end position="24"/>
    </location>
</feature>
<evidence type="ECO:0000313" key="3">
    <source>
        <dbReference type="Proteomes" id="UP000305887"/>
    </source>
</evidence>
<evidence type="ECO:0000313" key="2">
    <source>
        <dbReference type="EMBL" id="TNC50110.1"/>
    </source>
</evidence>
<gene>
    <name evidence="2" type="ORF">FHG66_09110</name>
</gene>
<organism evidence="2 3">
    <name type="scientific">Rubellimicrobium rubrum</name>
    <dbReference type="NCBI Taxonomy" id="2585369"/>
    <lineage>
        <taxon>Bacteria</taxon>
        <taxon>Pseudomonadati</taxon>
        <taxon>Pseudomonadota</taxon>
        <taxon>Alphaproteobacteria</taxon>
        <taxon>Rhodobacterales</taxon>
        <taxon>Roseobacteraceae</taxon>
        <taxon>Rubellimicrobium</taxon>
    </lineage>
</organism>
<proteinExistence type="predicted"/>
<name>A0A5C4MZ13_9RHOB</name>
<comment type="caution">
    <text evidence="2">The sequence shown here is derived from an EMBL/GenBank/DDBJ whole genome shotgun (WGS) entry which is preliminary data.</text>
</comment>
<dbReference type="AlphaFoldDB" id="A0A5C4MZ13"/>
<dbReference type="RefSeq" id="WP_139076434.1">
    <property type="nucleotide sequence ID" value="NZ_VDFU01000008.1"/>
</dbReference>
<sequence length="149" mass="16589">MVISRVVGSLIALHCVVLGAVAQADVVFHPDTALEFPTGSTFPDVPEARPLMKKVVEILNSHGYSLARMDLGSGIVGGKRLIDANTTEMLIFRFTRDVEDESNVLVEWLYGQYVLAFGYSEPRRVVVKQNSETMEAVIKEVQLYVLFQE</sequence>
<keyword evidence="3" id="KW-1185">Reference proteome</keyword>
<accession>A0A5C4MZ13</accession>
<reference evidence="2 3" key="1">
    <citation type="submission" date="2019-06" db="EMBL/GenBank/DDBJ databases">
        <title>YIM 131921 draft genome.</title>
        <authorList>
            <person name="Jiang L."/>
        </authorList>
    </citation>
    <scope>NUCLEOTIDE SEQUENCE [LARGE SCALE GENOMIC DNA]</scope>
    <source>
        <strain evidence="2 3">YIM 131921</strain>
    </source>
</reference>